<accession>A0A9W8IDH6</accession>
<dbReference type="InterPro" id="IPR011992">
    <property type="entry name" value="EF-hand-dom_pair"/>
</dbReference>
<dbReference type="SUPFAM" id="SSF51730">
    <property type="entry name" value="FAD-linked oxidoreductase"/>
    <property type="match status" value="1"/>
</dbReference>
<dbReference type="Pfam" id="PF01619">
    <property type="entry name" value="Pro_dh"/>
    <property type="match status" value="1"/>
</dbReference>
<comment type="function">
    <text evidence="6">Converts proline to delta-1-pyrroline-5-carboxylate.</text>
</comment>
<dbReference type="InterPro" id="IPR029041">
    <property type="entry name" value="FAD-linked_oxidoreductase-like"/>
</dbReference>
<dbReference type="InterPro" id="IPR002048">
    <property type="entry name" value="EF_hand_dom"/>
</dbReference>
<reference evidence="9" key="1">
    <citation type="submission" date="2022-07" db="EMBL/GenBank/DDBJ databases">
        <title>Phylogenomic reconstructions and comparative analyses of Kickxellomycotina fungi.</title>
        <authorList>
            <person name="Reynolds N.K."/>
            <person name="Stajich J.E."/>
            <person name="Barry K."/>
            <person name="Grigoriev I.V."/>
            <person name="Crous P."/>
            <person name="Smith M.E."/>
        </authorList>
    </citation>
    <scope>NUCLEOTIDE SEQUENCE</scope>
    <source>
        <strain evidence="9">NRRL 1566</strain>
    </source>
</reference>
<keyword evidence="10" id="KW-1185">Reference proteome</keyword>
<keyword evidence="7" id="KW-0175">Coiled coil</keyword>
<feature type="domain" description="EF-hand" evidence="8">
    <location>
        <begin position="271"/>
        <end position="306"/>
    </location>
</feature>
<keyword evidence="5 6" id="KW-0642">Proline metabolism</keyword>
<evidence type="ECO:0000256" key="1">
    <source>
        <dbReference type="ARBA" id="ARBA00005869"/>
    </source>
</evidence>
<dbReference type="Gene3D" id="3.20.20.220">
    <property type="match status" value="1"/>
</dbReference>
<evidence type="ECO:0000256" key="3">
    <source>
        <dbReference type="ARBA" id="ARBA00022837"/>
    </source>
</evidence>
<evidence type="ECO:0000256" key="4">
    <source>
        <dbReference type="ARBA" id="ARBA00023002"/>
    </source>
</evidence>
<dbReference type="InterPro" id="IPR015659">
    <property type="entry name" value="Proline_oxidase"/>
</dbReference>
<dbReference type="PANTHER" id="PTHR13914">
    <property type="entry name" value="PROLINE OXIDASE"/>
    <property type="match status" value="1"/>
</dbReference>
<keyword evidence="6" id="KW-0274">FAD</keyword>
<dbReference type="GO" id="GO:0005739">
    <property type="term" value="C:mitochondrion"/>
    <property type="evidence" value="ECO:0007669"/>
    <property type="project" value="TreeGrafter"/>
</dbReference>
<dbReference type="GO" id="GO:0005509">
    <property type="term" value="F:calcium ion binding"/>
    <property type="evidence" value="ECO:0007669"/>
    <property type="project" value="InterPro"/>
</dbReference>
<feature type="coiled-coil region" evidence="7">
    <location>
        <begin position="357"/>
        <end position="384"/>
    </location>
</feature>
<sequence>MPTSASPVVAAFTRVNATQPLRAAYVHPTRLSFIHARGAASSAALHTKLARAPATHPQGAVSGRCSKAAAAALATRGISATSLARAPTATRGVSADGAPAASGGSIGAAKLLQPDPTLALGHQSLGQLLTAWMVYQACGSSRLVQLAPALLKAFERMGLSWLSNAVVRRTFFAWFCAGEKEREIVHTMRRLKSSGIGAILDFSAEADLPEGSEQQVAGAADAARAHANVKADAFAKEYFHGMHMAAQVPHAFAAIKVTGLADPEVLYRLSMPYRPLREAFLAADHDGDGRVDFTQFKNAVLPAMPGGDRVASASGMFSMVDANNDGQVDWVDVQMALGMDNPLARPLYLRASSSSEYGALEADIEDYERLVARARAVVQQATTKGVRVMVDAEHSYFQPMIDHVALVLQREFNAMATQTSQTLVYNTYQMYTTSALQRMTDDYERAAREGWRFAAKLVRGAYMELERERAAALGYASPINPTLEATHAMYNRAVAQLLDHISNAQRSGAVPPALFVATHNNESIELALQQLRALQIDTTAEPVMFGQLLGMQDATSYALAKANLPIYKYVPYGSLEEVMPYLIRRAQENSAVASAIREEASSVMAEIRSRIFTRSAAARPVAAEATASVAPSNNNSSV</sequence>
<dbReference type="Proteomes" id="UP001139887">
    <property type="component" value="Unassembled WGS sequence"/>
</dbReference>
<dbReference type="Gene3D" id="1.10.238.10">
    <property type="entry name" value="EF-hand"/>
    <property type="match status" value="1"/>
</dbReference>
<organism evidence="9 10">
    <name type="scientific">Coemansia brasiliensis</name>
    <dbReference type="NCBI Taxonomy" id="2650707"/>
    <lineage>
        <taxon>Eukaryota</taxon>
        <taxon>Fungi</taxon>
        <taxon>Fungi incertae sedis</taxon>
        <taxon>Zoopagomycota</taxon>
        <taxon>Kickxellomycotina</taxon>
        <taxon>Kickxellomycetes</taxon>
        <taxon>Kickxellales</taxon>
        <taxon>Kickxellaceae</taxon>
        <taxon>Coemansia</taxon>
    </lineage>
</organism>
<evidence type="ECO:0000256" key="2">
    <source>
        <dbReference type="ARBA" id="ARBA00012695"/>
    </source>
</evidence>
<keyword evidence="3" id="KW-0106">Calcium</keyword>
<comment type="similarity">
    <text evidence="1 6">Belongs to the proline oxidase family.</text>
</comment>
<protein>
    <recommendedName>
        <fullName evidence="2 6">Proline dehydrogenase</fullName>
        <ecNumber evidence="2 6">1.5.5.2</ecNumber>
    </recommendedName>
</protein>
<comment type="cofactor">
    <cofactor evidence="6">
        <name>FAD</name>
        <dbReference type="ChEBI" id="CHEBI:57692"/>
    </cofactor>
</comment>
<evidence type="ECO:0000256" key="5">
    <source>
        <dbReference type="ARBA" id="ARBA00023062"/>
    </source>
</evidence>
<dbReference type="PROSITE" id="PS00018">
    <property type="entry name" value="EF_HAND_1"/>
    <property type="match status" value="1"/>
</dbReference>
<comment type="catalytic activity">
    <reaction evidence="6">
        <text>L-proline + a quinone = (S)-1-pyrroline-5-carboxylate + a quinol + H(+)</text>
        <dbReference type="Rhea" id="RHEA:23784"/>
        <dbReference type="ChEBI" id="CHEBI:15378"/>
        <dbReference type="ChEBI" id="CHEBI:17388"/>
        <dbReference type="ChEBI" id="CHEBI:24646"/>
        <dbReference type="ChEBI" id="CHEBI:60039"/>
        <dbReference type="ChEBI" id="CHEBI:132124"/>
        <dbReference type="EC" id="1.5.5.2"/>
    </reaction>
</comment>
<name>A0A9W8IDH6_9FUNG</name>
<dbReference type="InterPro" id="IPR002872">
    <property type="entry name" value="Proline_DH_dom"/>
</dbReference>
<evidence type="ECO:0000256" key="6">
    <source>
        <dbReference type="RuleBase" id="RU364054"/>
    </source>
</evidence>
<feature type="domain" description="EF-hand" evidence="8">
    <location>
        <begin position="308"/>
        <end position="343"/>
    </location>
</feature>
<gene>
    <name evidence="9" type="primary">PUT1</name>
    <name evidence="9" type="ORF">IWW36_001655</name>
</gene>
<dbReference type="AlphaFoldDB" id="A0A9W8IDH6"/>
<dbReference type="InterPro" id="IPR018247">
    <property type="entry name" value="EF_Hand_1_Ca_BS"/>
</dbReference>
<dbReference type="GO" id="GO:0004657">
    <property type="term" value="F:proline dehydrogenase activity"/>
    <property type="evidence" value="ECO:0007669"/>
    <property type="project" value="UniProtKB-EC"/>
</dbReference>
<dbReference type="SUPFAM" id="SSF47473">
    <property type="entry name" value="EF-hand"/>
    <property type="match status" value="1"/>
</dbReference>
<evidence type="ECO:0000259" key="8">
    <source>
        <dbReference type="PROSITE" id="PS50222"/>
    </source>
</evidence>
<dbReference type="GO" id="GO:0010133">
    <property type="term" value="P:L-proline catabolic process to L-glutamate"/>
    <property type="evidence" value="ECO:0007669"/>
    <property type="project" value="TreeGrafter"/>
</dbReference>
<dbReference type="PANTHER" id="PTHR13914:SF0">
    <property type="entry name" value="PROLINE DEHYDROGENASE 1, MITOCHONDRIAL"/>
    <property type="match status" value="1"/>
</dbReference>
<keyword evidence="4 6" id="KW-0560">Oxidoreductase</keyword>
<proteinExistence type="inferred from homology"/>
<evidence type="ECO:0000256" key="7">
    <source>
        <dbReference type="SAM" id="Coils"/>
    </source>
</evidence>
<dbReference type="GO" id="GO:0071949">
    <property type="term" value="F:FAD binding"/>
    <property type="evidence" value="ECO:0007669"/>
    <property type="project" value="TreeGrafter"/>
</dbReference>
<dbReference type="EC" id="1.5.5.2" evidence="2 6"/>
<dbReference type="PROSITE" id="PS50222">
    <property type="entry name" value="EF_HAND_2"/>
    <property type="match status" value="2"/>
</dbReference>
<dbReference type="EMBL" id="JANBUW010000024">
    <property type="protein sequence ID" value="KAJ2850760.1"/>
    <property type="molecule type" value="Genomic_DNA"/>
</dbReference>
<dbReference type="OrthoDB" id="5464at2759"/>
<evidence type="ECO:0000313" key="9">
    <source>
        <dbReference type="EMBL" id="KAJ2850760.1"/>
    </source>
</evidence>
<keyword evidence="6" id="KW-0285">Flavoprotein</keyword>
<evidence type="ECO:0000313" key="10">
    <source>
        <dbReference type="Proteomes" id="UP001139887"/>
    </source>
</evidence>
<comment type="caution">
    <text evidence="9">The sequence shown here is derived from an EMBL/GenBank/DDBJ whole genome shotgun (WGS) entry which is preliminary data.</text>
</comment>